<dbReference type="InterPro" id="IPR009799">
    <property type="entry name" value="EthD_dom"/>
</dbReference>
<dbReference type="PANTHER" id="PTHR40260:SF2">
    <property type="entry name" value="BLR8190 PROTEIN"/>
    <property type="match status" value="1"/>
</dbReference>
<sequence>MSASVQVLYPATDGTHFDYDYYVNTHLKMVGEVWGELLDRTVVIKGLAGGPDTPPGFHAIATLVFNDGDALQEGMGKAGPLLEDIPNFTNTQPQMLVGEVIG</sequence>
<dbReference type="InterPro" id="IPR011008">
    <property type="entry name" value="Dimeric_a/b-barrel"/>
</dbReference>
<dbReference type="SUPFAM" id="SSF54909">
    <property type="entry name" value="Dimeric alpha+beta barrel"/>
    <property type="match status" value="1"/>
</dbReference>
<dbReference type="PANTHER" id="PTHR40260">
    <property type="entry name" value="BLR8190 PROTEIN"/>
    <property type="match status" value="1"/>
</dbReference>
<dbReference type="NCBIfam" id="TIGR02118">
    <property type="entry name" value="EthD family reductase"/>
    <property type="match status" value="1"/>
</dbReference>
<dbReference type="OrthoDB" id="5343971at2"/>
<reference evidence="1 2" key="1">
    <citation type="submission" date="2017-06" db="EMBL/GenBank/DDBJ databases">
        <authorList>
            <person name="Kim H.J."/>
            <person name="Triplett B.A."/>
        </authorList>
    </citation>
    <scope>NUCLEOTIDE SEQUENCE [LARGE SCALE GENOMIC DNA]</scope>
    <source>
        <strain evidence="1 2">DSM 11445</strain>
    </source>
</reference>
<evidence type="ECO:0000313" key="2">
    <source>
        <dbReference type="Proteomes" id="UP000198440"/>
    </source>
</evidence>
<organism evidence="1 2">
    <name type="scientific">Antarctobacter heliothermus</name>
    <dbReference type="NCBI Taxonomy" id="74033"/>
    <lineage>
        <taxon>Bacteria</taxon>
        <taxon>Pseudomonadati</taxon>
        <taxon>Pseudomonadota</taxon>
        <taxon>Alphaproteobacteria</taxon>
        <taxon>Rhodobacterales</taxon>
        <taxon>Roseobacteraceae</taxon>
        <taxon>Antarctobacter</taxon>
    </lineage>
</organism>
<dbReference type="Gene3D" id="3.30.70.100">
    <property type="match status" value="1"/>
</dbReference>
<dbReference type="GO" id="GO:0016491">
    <property type="term" value="F:oxidoreductase activity"/>
    <property type="evidence" value="ECO:0007669"/>
    <property type="project" value="InterPro"/>
</dbReference>
<gene>
    <name evidence="1" type="ORF">SAMN04488078_10599</name>
</gene>
<protein>
    <recommendedName>
        <fullName evidence="3">Ethyl tert-butyl ether degradation protein EthD</fullName>
    </recommendedName>
</protein>
<proteinExistence type="predicted"/>
<name>A0A239K2L7_9RHOB</name>
<dbReference type="Proteomes" id="UP000198440">
    <property type="component" value="Unassembled WGS sequence"/>
</dbReference>
<accession>A0A239K2L7</accession>
<evidence type="ECO:0008006" key="3">
    <source>
        <dbReference type="Google" id="ProtNLM"/>
    </source>
</evidence>
<evidence type="ECO:0000313" key="1">
    <source>
        <dbReference type="EMBL" id="SNT11334.1"/>
    </source>
</evidence>
<dbReference type="RefSeq" id="WP_089279833.1">
    <property type="nucleotide sequence ID" value="NZ_FZON01000059.1"/>
</dbReference>
<dbReference type="EMBL" id="FZON01000059">
    <property type="protein sequence ID" value="SNT11334.1"/>
    <property type="molecule type" value="Genomic_DNA"/>
</dbReference>
<dbReference type="AlphaFoldDB" id="A0A239K2L7"/>